<dbReference type="SUPFAM" id="SSF52317">
    <property type="entry name" value="Class I glutamine amidotransferase-like"/>
    <property type="match status" value="1"/>
</dbReference>
<sequence>MHRPLLLIQIGEPPEAVQETQGQQSDWFVRALSLKKDDVIIVRPDLGEVLPDANIVSATIVTGSWRMVTEPDISVEYTAKWLRKAHQQNHPLLGVCYGHHLLSYALGGKIGYNPAGTEQGLHLLKLISVTDDILLKDIPVHFSAWLSHQQTVLSLPDGAKALAFSAMDKCQVIRYSFTSYSLQFHPEFTWDIMTECIINSGNIPLAEDGMFQPVWPMVILKRFYFLYCSSINSSCIH</sequence>
<protein>
    <submittedName>
        <fullName evidence="2">Glutamine amidotransferase</fullName>
    </submittedName>
</protein>
<name>A0A9J6S4T9_KLEPN</name>
<dbReference type="PANTHER" id="PTHR42695:SF5">
    <property type="entry name" value="GLUTAMINE AMIDOTRANSFERASE YLR126C-RELATED"/>
    <property type="match status" value="1"/>
</dbReference>
<dbReference type="PROSITE" id="PS51273">
    <property type="entry name" value="GATASE_TYPE_1"/>
    <property type="match status" value="1"/>
</dbReference>
<keyword evidence="2" id="KW-0315">Glutamine amidotransferase</keyword>
<proteinExistence type="predicted"/>
<evidence type="ECO:0000259" key="1">
    <source>
        <dbReference type="Pfam" id="PF00117"/>
    </source>
</evidence>
<accession>A0A9J6S4T9</accession>
<dbReference type="EMBL" id="WJWF01000030">
    <property type="protein sequence ID" value="MRL38329.1"/>
    <property type="molecule type" value="Genomic_DNA"/>
</dbReference>
<evidence type="ECO:0000313" key="2">
    <source>
        <dbReference type="EMBL" id="MRL38329.1"/>
    </source>
</evidence>
<comment type="caution">
    <text evidence="2">The sequence shown here is derived from an EMBL/GenBank/DDBJ whole genome shotgun (WGS) entry which is preliminary data.</text>
</comment>
<dbReference type="PANTHER" id="PTHR42695">
    <property type="entry name" value="GLUTAMINE AMIDOTRANSFERASE YLR126C-RELATED"/>
    <property type="match status" value="1"/>
</dbReference>
<dbReference type="Gene3D" id="3.40.50.880">
    <property type="match status" value="1"/>
</dbReference>
<dbReference type="CDD" id="cd01741">
    <property type="entry name" value="GATase1_1"/>
    <property type="match status" value="1"/>
</dbReference>
<feature type="domain" description="Glutamine amidotransferase" evidence="1">
    <location>
        <begin position="70"/>
        <end position="190"/>
    </location>
</feature>
<dbReference type="InterPro" id="IPR029062">
    <property type="entry name" value="Class_I_gatase-like"/>
</dbReference>
<reference evidence="2" key="1">
    <citation type="submission" date="2019-10" db="EMBL/GenBank/DDBJ databases">
        <title>Molecular typing, antibiotic resistance determination and virulence profiling for 36 multidrug-resistant clinical Klebsiella pneumoniae isolates using second- and third-generation sequencing.</title>
        <authorList>
            <person name="Shelenkov A."/>
            <person name="Mikhaylova Y."/>
            <person name="Yanushevich Y."/>
            <person name="Samoilov A."/>
            <person name="Petrova L."/>
            <person name="Fomina V."/>
            <person name="Gusarov V."/>
            <person name="Zamyatin M."/>
            <person name="Shagin D."/>
        </authorList>
    </citation>
    <scope>NUCLEOTIDE SEQUENCE [LARGE SCALE GENOMIC DNA]</scope>
    <source>
        <strain evidence="2">CriePir115</strain>
    </source>
</reference>
<dbReference type="AlphaFoldDB" id="A0A9J6S4T9"/>
<dbReference type="GO" id="GO:0005829">
    <property type="term" value="C:cytosol"/>
    <property type="evidence" value="ECO:0007669"/>
    <property type="project" value="TreeGrafter"/>
</dbReference>
<gene>
    <name evidence="2" type="ORF">GJJ18_23170</name>
</gene>
<dbReference type="Pfam" id="PF00117">
    <property type="entry name" value="GATase"/>
    <property type="match status" value="1"/>
</dbReference>
<dbReference type="NCBIfam" id="NF006562">
    <property type="entry name" value="PRK09065.1"/>
    <property type="match status" value="1"/>
</dbReference>
<dbReference type="InterPro" id="IPR044992">
    <property type="entry name" value="ChyE-like"/>
</dbReference>
<organism evidence="2">
    <name type="scientific">Klebsiella pneumoniae</name>
    <dbReference type="NCBI Taxonomy" id="573"/>
    <lineage>
        <taxon>Bacteria</taxon>
        <taxon>Pseudomonadati</taxon>
        <taxon>Pseudomonadota</taxon>
        <taxon>Gammaproteobacteria</taxon>
        <taxon>Enterobacterales</taxon>
        <taxon>Enterobacteriaceae</taxon>
        <taxon>Klebsiella/Raoultella group</taxon>
        <taxon>Klebsiella</taxon>
        <taxon>Klebsiella pneumoniae complex</taxon>
    </lineage>
</organism>
<dbReference type="InterPro" id="IPR017926">
    <property type="entry name" value="GATASE"/>
</dbReference>